<dbReference type="AlphaFoldDB" id="A0A7Y0EMA8"/>
<dbReference type="RefSeq" id="WP_169170965.1">
    <property type="nucleotide sequence ID" value="NZ_JAAIII010000001.1"/>
</dbReference>
<dbReference type="EMBL" id="JAAIII010000001">
    <property type="protein sequence ID" value="NMM92877.1"/>
    <property type="molecule type" value="Genomic_DNA"/>
</dbReference>
<feature type="domain" description="Solute-binding protein family 3/N-terminal" evidence="3">
    <location>
        <begin position="46"/>
        <end position="283"/>
    </location>
</feature>
<dbReference type="SMART" id="SM00062">
    <property type="entry name" value="PBPb"/>
    <property type="match status" value="1"/>
</dbReference>
<evidence type="ECO:0000313" key="4">
    <source>
        <dbReference type="EMBL" id="NMM92877.1"/>
    </source>
</evidence>
<protein>
    <submittedName>
        <fullName evidence="4">Amino acid ABC transporter substrate-binding protein</fullName>
    </submittedName>
</protein>
<dbReference type="InterPro" id="IPR001638">
    <property type="entry name" value="Solute-binding_3/MltF_N"/>
</dbReference>
<evidence type="ECO:0000313" key="5">
    <source>
        <dbReference type="Proteomes" id="UP000532194"/>
    </source>
</evidence>
<proteinExistence type="predicted"/>
<keyword evidence="1 2" id="KW-0732">Signal</keyword>
<name>A0A7Y0EMA8_9BIFI</name>
<reference evidence="4 5" key="1">
    <citation type="submission" date="2020-02" db="EMBL/GenBank/DDBJ databases">
        <title>Characterization of phylogenetic diversity of novel bifidobacterial species isolated in Czech ZOOs.</title>
        <authorList>
            <person name="Lugli G.A."/>
            <person name="Vera N.B."/>
            <person name="Ventura M."/>
        </authorList>
    </citation>
    <scope>NUCLEOTIDE SEQUENCE [LARGE SCALE GENOMIC DNA]</scope>
    <source>
        <strain evidence="4 5">DSM 109957</strain>
    </source>
</reference>
<sequence>MVNSTFKKAVTILASVACLASLTACGAAAASESSSATNSNGDEVRTIQAVTGGTPAPYTLKNTDNKPDGQNIELVQEVFKRLPQYKLEISFAEFKGIFPGLDSGRYQIAVNNFAKTPEREQKYIFSTPMYKNEYVAVVSEQSGIKNIDSLSDLAGKTTITSADGSNVQLALQKYNQANPDNTIKLEYNSADQVNQLQQVKDGKVDFSILDAPTVRYYEKKIGLKLNTVELSDKVDEELQNQNYSYLVFPKGEEKLRDDVNKALQEIIKDGTSKKIDEKWFGADQTPDPDAK</sequence>
<dbReference type="Proteomes" id="UP000532194">
    <property type="component" value="Unassembled WGS sequence"/>
</dbReference>
<feature type="signal peptide" evidence="2">
    <location>
        <begin position="1"/>
        <end position="29"/>
    </location>
</feature>
<evidence type="ECO:0000256" key="2">
    <source>
        <dbReference type="SAM" id="SignalP"/>
    </source>
</evidence>
<evidence type="ECO:0000259" key="3">
    <source>
        <dbReference type="SMART" id="SM00062"/>
    </source>
</evidence>
<dbReference type="Pfam" id="PF00497">
    <property type="entry name" value="SBP_bac_3"/>
    <property type="match status" value="1"/>
</dbReference>
<gene>
    <name evidence="4" type="ORF">G1C95_0062</name>
</gene>
<keyword evidence="5" id="KW-1185">Reference proteome</keyword>
<organism evidence="4 5">
    <name type="scientific">Bifidobacterium oedipodis</name>
    <dbReference type="NCBI Taxonomy" id="2675322"/>
    <lineage>
        <taxon>Bacteria</taxon>
        <taxon>Bacillati</taxon>
        <taxon>Actinomycetota</taxon>
        <taxon>Actinomycetes</taxon>
        <taxon>Bifidobacteriales</taxon>
        <taxon>Bifidobacteriaceae</taxon>
        <taxon>Bifidobacterium</taxon>
    </lineage>
</organism>
<dbReference type="PANTHER" id="PTHR35936:SF19">
    <property type="entry name" value="AMINO-ACID-BINDING PROTEIN YXEM-RELATED"/>
    <property type="match status" value="1"/>
</dbReference>
<dbReference type="Gene3D" id="3.40.190.10">
    <property type="entry name" value="Periplasmic binding protein-like II"/>
    <property type="match status" value="2"/>
</dbReference>
<feature type="chain" id="PRO_5031015330" evidence="2">
    <location>
        <begin position="30"/>
        <end position="291"/>
    </location>
</feature>
<dbReference type="PROSITE" id="PS51257">
    <property type="entry name" value="PROKAR_LIPOPROTEIN"/>
    <property type="match status" value="1"/>
</dbReference>
<comment type="caution">
    <text evidence="4">The sequence shown here is derived from an EMBL/GenBank/DDBJ whole genome shotgun (WGS) entry which is preliminary data.</text>
</comment>
<evidence type="ECO:0000256" key="1">
    <source>
        <dbReference type="ARBA" id="ARBA00022729"/>
    </source>
</evidence>
<dbReference type="SUPFAM" id="SSF53850">
    <property type="entry name" value="Periplasmic binding protein-like II"/>
    <property type="match status" value="1"/>
</dbReference>
<dbReference type="PANTHER" id="PTHR35936">
    <property type="entry name" value="MEMBRANE-BOUND LYTIC MUREIN TRANSGLYCOSYLASE F"/>
    <property type="match status" value="1"/>
</dbReference>
<accession>A0A7Y0EMA8</accession>